<dbReference type="Pfam" id="PF14253">
    <property type="entry name" value="AbiH"/>
    <property type="match status" value="1"/>
</dbReference>
<sequence>MNITFLIGNGFDLQAGMKTSFVNFYDYLQENELWEEIGPPLSDNIKRDIESWADFEFSLGELTYNDEVLSDPEQLFNSLDNFKAVFADYLINEEKRINLDFESQAIRENITLTLDNFYSELQFNEKTAFKSRLTPGQSWYYNFITFNYTSLFTRCYQTLSDNFSIHTHGNGTYFNTKREFIDIHGTYHQHMLLGVNDDTQFNSELQEINDESSSVLVKDITNVELRNGKRERAARVIRDSNVICIYGMSLGVTDKLWWQMIGSRLLKDRSTQLIIFAYEGVERGTSSRSSIQRRKKWESKFLNYMDISEDEREDLLSRIYICIDSKQMFRLPETVEAILD</sequence>
<evidence type="ECO:0000313" key="2">
    <source>
        <dbReference type="Proteomes" id="UP000199735"/>
    </source>
</evidence>
<comment type="caution">
    <text evidence="1">The sequence shown here is derived from an EMBL/GenBank/DDBJ whole genome shotgun (WGS) entry which is preliminary data.</text>
</comment>
<reference evidence="1 2" key="1">
    <citation type="submission" date="2016-10" db="EMBL/GenBank/DDBJ databases">
        <authorList>
            <person name="Varghese N."/>
            <person name="Submissions S."/>
        </authorList>
    </citation>
    <scope>NUCLEOTIDE SEQUENCE [LARGE SCALE GENOMIC DNA]</scope>
    <source>
        <strain evidence="1 2">DSM 21619</strain>
    </source>
</reference>
<proteinExistence type="predicted"/>
<organism evidence="1 2">
    <name type="scientific">Terribacillus saccharophilus</name>
    <dbReference type="NCBI Taxonomy" id="361277"/>
    <lineage>
        <taxon>Bacteria</taxon>
        <taxon>Bacillati</taxon>
        <taxon>Bacillota</taxon>
        <taxon>Bacilli</taxon>
        <taxon>Bacillales</taxon>
        <taxon>Bacillaceae</taxon>
        <taxon>Terribacillus</taxon>
    </lineage>
</organism>
<gene>
    <name evidence="1" type="ORF">SAMN04489762_3464</name>
</gene>
<protein>
    <submittedName>
        <fullName evidence="1">Bacteriophage abortive infection AbiH</fullName>
    </submittedName>
</protein>
<dbReference type="RefSeq" id="WP_093881562.1">
    <property type="nucleotide sequence ID" value="NZ_FOCD01000006.1"/>
</dbReference>
<evidence type="ECO:0000313" key="1">
    <source>
        <dbReference type="EMBL" id="SEO09032.1"/>
    </source>
</evidence>
<name>A0AAX2EJU6_9BACI</name>
<dbReference type="AlphaFoldDB" id="A0AAX2EJU6"/>
<dbReference type="Proteomes" id="UP000199735">
    <property type="component" value="Unassembled WGS sequence"/>
</dbReference>
<accession>A0AAX2EJU6</accession>
<dbReference type="EMBL" id="FOCD01000006">
    <property type="protein sequence ID" value="SEO09032.1"/>
    <property type="molecule type" value="Genomic_DNA"/>
</dbReference>
<dbReference type="InterPro" id="IPR025935">
    <property type="entry name" value="AbiH"/>
</dbReference>